<keyword evidence="1" id="KW-0687">Ribonucleoprotein</keyword>
<dbReference type="AlphaFoldDB" id="A0A5B9XX37"/>
<keyword evidence="1" id="KW-0689">Ribosomal protein</keyword>
<dbReference type="SUPFAM" id="SSF74731">
    <property type="entry name" value="Ribosomal protein L20"/>
    <property type="match status" value="1"/>
</dbReference>
<dbReference type="GO" id="GO:0005840">
    <property type="term" value="C:ribosome"/>
    <property type="evidence" value="ECO:0007669"/>
    <property type="project" value="UniProtKB-KW"/>
</dbReference>
<sequence>MILFKSNKLKNINYFLVNSKFKKTILNQRLLKSGVHSYISRKRKKRNLSQYDLLNTSILIYNYSKNIYLLKKNSIILNRIILNKLILYKPIYIYLLNL</sequence>
<proteinExistence type="predicted"/>
<accession>A0A5B9XX37</accession>
<protein>
    <submittedName>
        <fullName evidence="1">Ribosomal protein L20</fullName>
    </submittedName>
</protein>
<name>A0A5B9XX37_9ALVE</name>
<organism evidence="1">
    <name type="scientific">Piridium sociabile</name>
    <dbReference type="NCBI Taxonomy" id="2570542"/>
    <lineage>
        <taxon>Eukaryota</taxon>
        <taxon>Sar</taxon>
        <taxon>Alveolata</taxon>
        <taxon>Colpodellida</taxon>
        <taxon>Vitrellaceae</taxon>
        <taxon>Piridium</taxon>
    </lineage>
</organism>
<reference evidence="1" key="1">
    <citation type="journal article" date="2019" name="Curr. Biol.">
        <title>Multiple Independent Origins of Apicomplexan-Like Parasites.</title>
        <authorList>
            <person name="Mathur V."/>
            <person name="Kolisko M."/>
            <person name="Hehenberger E."/>
            <person name="Irwin N.A.T."/>
            <person name="Leander B.S."/>
            <person name="Kristmundsson A."/>
            <person name="Freeman M.A."/>
            <person name="Keeling P.J."/>
        </authorList>
    </citation>
    <scope>NUCLEOTIDE SEQUENCE</scope>
</reference>
<dbReference type="EMBL" id="MK962129">
    <property type="protein sequence ID" value="QEH58569.1"/>
    <property type="molecule type" value="Genomic_DNA"/>
</dbReference>
<dbReference type="InterPro" id="IPR035566">
    <property type="entry name" value="Ribosomal_protein_bL20_C"/>
</dbReference>
<gene>
    <name evidence="1" type="primary">rpl20</name>
</gene>
<evidence type="ECO:0000313" key="1">
    <source>
        <dbReference type="EMBL" id="QEH58569.1"/>
    </source>
</evidence>